<accession>A0A382QU23</accession>
<gene>
    <name evidence="1" type="ORF">METZ01_LOCUS341209</name>
</gene>
<reference evidence="1" key="1">
    <citation type="submission" date="2018-05" db="EMBL/GenBank/DDBJ databases">
        <authorList>
            <person name="Lanie J.A."/>
            <person name="Ng W.-L."/>
            <person name="Kazmierczak K.M."/>
            <person name="Andrzejewski T.M."/>
            <person name="Davidsen T.M."/>
            <person name="Wayne K.J."/>
            <person name="Tettelin H."/>
            <person name="Glass J.I."/>
            <person name="Rusch D."/>
            <person name="Podicherti R."/>
            <person name="Tsui H.-C.T."/>
            <person name="Winkler M.E."/>
        </authorList>
    </citation>
    <scope>NUCLEOTIDE SEQUENCE</scope>
</reference>
<organism evidence="1">
    <name type="scientific">marine metagenome</name>
    <dbReference type="NCBI Taxonomy" id="408172"/>
    <lineage>
        <taxon>unclassified sequences</taxon>
        <taxon>metagenomes</taxon>
        <taxon>ecological metagenomes</taxon>
    </lineage>
</organism>
<name>A0A382QU23_9ZZZZ</name>
<evidence type="ECO:0000313" key="1">
    <source>
        <dbReference type="EMBL" id="SVC88355.1"/>
    </source>
</evidence>
<proteinExistence type="predicted"/>
<dbReference type="AlphaFoldDB" id="A0A382QU23"/>
<dbReference type="EMBL" id="UINC01116541">
    <property type="protein sequence ID" value="SVC88355.1"/>
    <property type="molecule type" value="Genomic_DNA"/>
</dbReference>
<sequence>FIAGSETDTILDLVEELEGKEAVFNKKLYGNGEASTIIVEELAKA</sequence>
<protein>
    <submittedName>
        <fullName evidence="1">Uncharacterized protein</fullName>
    </submittedName>
</protein>
<feature type="non-terminal residue" evidence="1">
    <location>
        <position position="1"/>
    </location>
</feature>